<feature type="transmembrane region" description="Helical" evidence="1">
    <location>
        <begin position="426"/>
        <end position="450"/>
    </location>
</feature>
<comment type="caution">
    <text evidence="2">The sequence shown here is derived from an EMBL/GenBank/DDBJ whole genome shotgun (WGS) entry which is preliminary data.</text>
</comment>
<accession>A0ABR9H8L0</accession>
<dbReference type="InterPro" id="IPR027628">
    <property type="entry name" value="DotA_TraY"/>
</dbReference>
<dbReference type="RefSeq" id="WP_192624833.1">
    <property type="nucleotide sequence ID" value="NZ_JADBGG010000041.1"/>
</dbReference>
<feature type="transmembrane region" description="Helical" evidence="1">
    <location>
        <begin position="553"/>
        <end position="575"/>
    </location>
</feature>
<organism evidence="2 3">
    <name type="scientific">Desulfomicrobium macestii</name>
    <dbReference type="NCBI Taxonomy" id="90731"/>
    <lineage>
        <taxon>Bacteria</taxon>
        <taxon>Pseudomonadati</taxon>
        <taxon>Thermodesulfobacteriota</taxon>
        <taxon>Desulfovibrionia</taxon>
        <taxon>Desulfovibrionales</taxon>
        <taxon>Desulfomicrobiaceae</taxon>
        <taxon>Desulfomicrobium</taxon>
    </lineage>
</organism>
<evidence type="ECO:0000313" key="2">
    <source>
        <dbReference type="EMBL" id="MBE1427010.1"/>
    </source>
</evidence>
<evidence type="ECO:0000313" key="3">
    <source>
        <dbReference type="Proteomes" id="UP000639010"/>
    </source>
</evidence>
<keyword evidence="1" id="KW-0472">Membrane</keyword>
<dbReference type="NCBIfam" id="TIGR04346">
    <property type="entry name" value="DotA_TraY"/>
    <property type="match status" value="1"/>
</dbReference>
<feature type="transmembrane region" description="Helical" evidence="1">
    <location>
        <begin position="512"/>
        <end position="533"/>
    </location>
</feature>
<feature type="transmembrane region" description="Helical" evidence="1">
    <location>
        <begin position="102"/>
        <end position="130"/>
    </location>
</feature>
<keyword evidence="1" id="KW-1133">Transmembrane helix</keyword>
<proteinExistence type="predicted"/>
<dbReference type="Proteomes" id="UP000639010">
    <property type="component" value="Unassembled WGS sequence"/>
</dbReference>
<feature type="transmembrane region" description="Helical" evidence="1">
    <location>
        <begin position="456"/>
        <end position="480"/>
    </location>
</feature>
<gene>
    <name evidence="2" type="ORF">H4684_003694</name>
</gene>
<evidence type="ECO:0000256" key="1">
    <source>
        <dbReference type="SAM" id="Phobius"/>
    </source>
</evidence>
<protein>
    <recommendedName>
        <fullName evidence="4">DotA/TraY family protein</fullName>
    </recommendedName>
</protein>
<keyword evidence="3" id="KW-1185">Reference proteome</keyword>
<feature type="transmembrane region" description="Helical" evidence="1">
    <location>
        <begin position="59"/>
        <end position="81"/>
    </location>
</feature>
<evidence type="ECO:0008006" key="4">
    <source>
        <dbReference type="Google" id="ProtNLM"/>
    </source>
</evidence>
<dbReference type="EMBL" id="JADBGG010000041">
    <property type="protein sequence ID" value="MBE1427010.1"/>
    <property type="molecule type" value="Genomic_DNA"/>
</dbReference>
<name>A0ABR9H8L0_9BACT</name>
<keyword evidence="1" id="KW-0812">Transmembrane</keyword>
<sequence>MAETTNAQTAPEFAQDIDFSSGNIGDGLLSSIFGDSWHNMYDSGPTSAVGPLLVDIFTLYNTAIAMAASAVILFLIMSGTMRAAHEGSFFSRYNSIASVMRGVAGAVGIIPIFGMSLVQMMVLSFAGFGFTTADRIAEMTAAHLSTGRPLTTFPAFHDQNKDKALLALLQLETCKAYKDTHYSQLGADPMPVSWDKNQIVYGKKNFFSMNDNSCGSLTIDAHYYQIARYAIDDVVQELRPIAESIVKNEQYQPTERLAAAKARFKQLDTELADVARIDIDKKAQDGIANFSQSVAVKGWMTLGTWYYTISEQTARFNQRVTYDFTPDVPDFTNMIDTELGGVGVYIIRSASFLHSNGVQVAEISGAETMQAITDAVFSILDGGGDPYLRLINLGHYAVQSAVVLVGVKSVAAVVSKLPIGAVAKAAGWVSDSGIIGTAVVLCMLGAGVFLSHVLPFIPLCIWIFGLCSVFISILQSVLAAPIWSAAHILPSDNGGHTKQGWMLLMSMTLRPILITIGFVCSYFILSGISWVFLESVKPYIVSGSVNTPGFDYINFFIRLTVTFILAGFAVAIIAIRAFGFMFQAADEILAWVGGQSQMSGDDKAASGKIIGAGMAAVTLGRGVGALKSGAKPVAAGAGKKALPQGSK</sequence>
<reference evidence="2 3" key="1">
    <citation type="submission" date="2020-10" db="EMBL/GenBank/DDBJ databases">
        <title>Genomic Encyclopedia of Type Strains, Phase IV (KMG-IV): sequencing the most valuable type-strain genomes for metagenomic binning, comparative biology and taxonomic classification.</title>
        <authorList>
            <person name="Goeker M."/>
        </authorList>
    </citation>
    <scope>NUCLEOTIDE SEQUENCE [LARGE SCALE GENOMIC DNA]</scope>
    <source>
        <strain evidence="2 3">DSM 4194</strain>
    </source>
</reference>